<protein>
    <recommendedName>
        <fullName evidence="3">Mercuric transport protein MerT</fullName>
    </recommendedName>
    <alternativeName>
        <fullName evidence="13">Mercury ion transport protein</fullName>
    </alternativeName>
</protein>
<dbReference type="AlphaFoldDB" id="I3D6N5"/>
<keyword evidence="7" id="KW-0997">Cell inner membrane</keyword>
<dbReference type="GO" id="GO:0005886">
    <property type="term" value="C:plasma membrane"/>
    <property type="evidence" value="ECO:0007669"/>
    <property type="project" value="UniProtKB-SubCell"/>
</dbReference>
<evidence type="ECO:0000313" key="17">
    <source>
        <dbReference type="Proteomes" id="UP000006457"/>
    </source>
</evidence>
<dbReference type="GO" id="GO:0015097">
    <property type="term" value="F:mercury ion transmembrane transporter activity"/>
    <property type="evidence" value="ECO:0007669"/>
    <property type="project" value="InterPro"/>
</dbReference>
<dbReference type="Proteomes" id="UP000006457">
    <property type="component" value="Unassembled WGS sequence"/>
</dbReference>
<dbReference type="Gene3D" id="1.10.287.910">
    <property type="entry name" value="bacterial mercury transporter, merf"/>
    <property type="match status" value="1"/>
</dbReference>
<evidence type="ECO:0000256" key="1">
    <source>
        <dbReference type="ARBA" id="ARBA00004429"/>
    </source>
</evidence>
<gene>
    <name evidence="16" type="ORF">HMPREF1052_0692</name>
</gene>
<evidence type="ECO:0000256" key="6">
    <source>
        <dbReference type="ARBA" id="ARBA00022475"/>
    </source>
</evidence>
<evidence type="ECO:0000313" key="16">
    <source>
        <dbReference type="EMBL" id="EIJ67378.1"/>
    </source>
</evidence>
<keyword evidence="6" id="KW-1003">Cell membrane</keyword>
<feature type="transmembrane region" description="Helical" evidence="15">
    <location>
        <begin position="20"/>
        <end position="46"/>
    </location>
</feature>
<dbReference type="GO" id="GO:0046872">
    <property type="term" value="F:metal ion binding"/>
    <property type="evidence" value="ECO:0007669"/>
    <property type="project" value="UniProtKB-KW"/>
</dbReference>
<evidence type="ECO:0000256" key="7">
    <source>
        <dbReference type="ARBA" id="ARBA00022519"/>
    </source>
</evidence>
<dbReference type="EMBL" id="AJSX01000047">
    <property type="protein sequence ID" value="EIJ67378.1"/>
    <property type="molecule type" value="Genomic_DNA"/>
</dbReference>
<evidence type="ECO:0000256" key="14">
    <source>
        <dbReference type="ARBA" id="ARBA00045720"/>
    </source>
</evidence>
<evidence type="ECO:0000256" key="13">
    <source>
        <dbReference type="ARBA" id="ARBA00030934"/>
    </source>
</evidence>
<comment type="caution">
    <text evidence="16">The sequence shown here is derived from an EMBL/GenBank/DDBJ whole genome shotgun (WGS) entry which is preliminary data.</text>
</comment>
<comment type="function">
    <text evidence="14">Involved in mercury resistance. Probably transfers a mercuric ion from the periplasmic Hg(2+)-binding protein MerP to the cytoplasmic mercuric reductase MerA.</text>
</comment>
<keyword evidence="11 15" id="KW-1133">Transmembrane helix</keyword>
<keyword evidence="12 15" id="KW-0472">Membrane</keyword>
<feature type="transmembrane region" description="Helical" evidence="15">
    <location>
        <begin position="66"/>
        <end position="88"/>
    </location>
</feature>
<keyword evidence="5" id="KW-0475">Mercuric resistance</keyword>
<proteinExistence type="inferred from homology"/>
<keyword evidence="9" id="KW-0479">Metal-binding</keyword>
<evidence type="ECO:0000256" key="9">
    <source>
        <dbReference type="ARBA" id="ARBA00022723"/>
    </source>
</evidence>
<evidence type="ECO:0000256" key="11">
    <source>
        <dbReference type="ARBA" id="ARBA00022989"/>
    </source>
</evidence>
<organism evidence="16 17">
    <name type="scientific">Pasteurella bettyae CCUG 2042</name>
    <dbReference type="NCBI Taxonomy" id="1095749"/>
    <lineage>
        <taxon>Bacteria</taxon>
        <taxon>Pseudomonadati</taxon>
        <taxon>Pseudomonadota</taxon>
        <taxon>Gammaproteobacteria</taxon>
        <taxon>Pasteurellales</taxon>
        <taxon>Pasteurellaceae</taxon>
        <taxon>Pasteurella</taxon>
    </lineage>
</organism>
<evidence type="ECO:0000256" key="3">
    <source>
        <dbReference type="ARBA" id="ARBA00017053"/>
    </source>
</evidence>
<accession>I3D6N5</accession>
<feature type="transmembrane region" description="Helical" evidence="15">
    <location>
        <begin position="100"/>
        <end position="123"/>
    </location>
</feature>
<keyword evidence="17" id="KW-1185">Reference proteome</keyword>
<evidence type="ECO:0000256" key="10">
    <source>
        <dbReference type="ARBA" id="ARBA00022914"/>
    </source>
</evidence>
<evidence type="ECO:0000256" key="12">
    <source>
        <dbReference type="ARBA" id="ARBA00023136"/>
    </source>
</evidence>
<dbReference type="PATRIC" id="fig|1095749.3.peg.2029"/>
<keyword evidence="4" id="KW-0813">Transport</keyword>
<evidence type="ECO:0000256" key="5">
    <source>
        <dbReference type="ARBA" id="ARBA00022466"/>
    </source>
</evidence>
<dbReference type="eggNOG" id="ENOG50332GU">
    <property type="taxonomic scope" value="Bacteria"/>
</dbReference>
<keyword evidence="10" id="KW-0476">Mercury</keyword>
<evidence type="ECO:0000256" key="8">
    <source>
        <dbReference type="ARBA" id="ARBA00022692"/>
    </source>
</evidence>
<keyword evidence="8 15" id="KW-0812">Transmembrane</keyword>
<evidence type="ECO:0000256" key="4">
    <source>
        <dbReference type="ARBA" id="ARBA00022448"/>
    </source>
</evidence>
<reference evidence="16 17" key="1">
    <citation type="submission" date="2012-03" db="EMBL/GenBank/DDBJ databases">
        <authorList>
            <person name="Harkins D.M."/>
            <person name="Madupu R."/>
            <person name="Durkin A.S."/>
            <person name="Torralba M."/>
            <person name="Methe B."/>
            <person name="Sutton G.G."/>
            <person name="Nelson K.E."/>
        </authorList>
    </citation>
    <scope>NUCLEOTIDE SEQUENCE [LARGE SCALE GENOMIC DNA]</scope>
    <source>
        <strain evidence="16 17">CCUG 2042</strain>
    </source>
</reference>
<name>I3D6N5_9PAST</name>
<dbReference type="Pfam" id="PF02411">
    <property type="entry name" value="MerT"/>
    <property type="match status" value="1"/>
</dbReference>
<comment type="similarity">
    <text evidence="2">Belongs to the MerT family.</text>
</comment>
<comment type="subcellular location">
    <subcellularLocation>
        <location evidence="1">Cell inner membrane</location>
        <topology evidence="1">Multi-pass membrane protein</topology>
    </subcellularLocation>
</comment>
<evidence type="ECO:0000256" key="2">
    <source>
        <dbReference type="ARBA" id="ARBA00008224"/>
    </source>
</evidence>
<dbReference type="InterPro" id="IPR003457">
    <property type="entry name" value="Transprt_MerT"/>
</dbReference>
<sequence length="127" mass="14742">MMLKNLVMNSFLKNSNNKFIVSCVTAVIAAVTSTLCCIAPLIYLAFGISSTWLIKLNQYEYLRIPMLIISLVAFGYGFWLLMFSKKIICSKYISRRGLIILYWIVFVVIIFFLCYPTILPWILEYLE</sequence>
<evidence type="ECO:0000256" key="15">
    <source>
        <dbReference type="SAM" id="Phobius"/>
    </source>
</evidence>